<evidence type="ECO:0000259" key="6">
    <source>
        <dbReference type="PROSITE" id="PS51321"/>
    </source>
</evidence>
<dbReference type="PANTHER" id="PTHR11477">
    <property type="entry name" value="TRANSCRIPTION FACTOR S-II ZINC FINGER DOMAIN-CONTAINING PROTEIN"/>
    <property type="match status" value="1"/>
</dbReference>
<feature type="compositionally biased region" description="Gly residues" evidence="5">
    <location>
        <begin position="1152"/>
        <end position="1171"/>
    </location>
</feature>
<feature type="compositionally biased region" description="Basic and acidic residues" evidence="5">
    <location>
        <begin position="811"/>
        <end position="846"/>
    </location>
</feature>
<dbReference type="PROSITE" id="PS51321">
    <property type="entry name" value="TFIIS_CENTRAL"/>
    <property type="match status" value="1"/>
</dbReference>
<feature type="region of interest" description="Disordered" evidence="5">
    <location>
        <begin position="567"/>
        <end position="617"/>
    </location>
</feature>
<dbReference type="OrthoDB" id="419537at2759"/>
<feature type="region of interest" description="Disordered" evidence="5">
    <location>
        <begin position="273"/>
        <end position="330"/>
    </location>
</feature>
<dbReference type="CDD" id="cd21538">
    <property type="entry name" value="SPOC_TFIIS"/>
    <property type="match status" value="1"/>
</dbReference>
<keyword evidence="8" id="KW-1185">Reference proteome</keyword>
<keyword evidence="4" id="KW-0539">Nucleus</keyword>
<proteinExistence type="predicted"/>
<evidence type="ECO:0000256" key="5">
    <source>
        <dbReference type="SAM" id="MobiDB-lite"/>
    </source>
</evidence>
<feature type="region of interest" description="Disordered" evidence="5">
    <location>
        <begin position="1071"/>
        <end position="1190"/>
    </location>
</feature>
<evidence type="ECO:0000256" key="2">
    <source>
        <dbReference type="ARBA" id="ARBA00022771"/>
    </source>
</evidence>
<evidence type="ECO:0000256" key="4">
    <source>
        <dbReference type="ARBA" id="ARBA00023242"/>
    </source>
</evidence>
<reference evidence="7 8" key="1">
    <citation type="journal article" date="2018" name="New Phytol.">
        <title>Phylogenomics of Endogonaceae and evolution of mycorrhizas within Mucoromycota.</title>
        <authorList>
            <person name="Chang Y."/>
            <person name="Desiro A."/>
            <person name="Na H."/>
            <person name="Sandor L."/>
            <person name="Lipzen A."/>
            <person name="Clum A."/>
            <person name="Barry K."/>
            <person name="Grigoriev I.V."/>
            <person name="Martin F.M."/>
            <person name="Stajich J.E."/>
            <person name="Smith M.E."/>
            <person name="Bonito G."/>
            <person name="Spatafora J.W."/>
        </authorList>
    </citation>
    <scope>NUCLEOTIDE SEQUENCE [LARGE SCALE GENOMIC DNA]</scope>
    <source>
        <strain evidence="7 8">GMNB39</strain>
    </source>
</reference>
<dbReference type="InterPro" id="IPR012921">
    <property type="entry name" value="SPOC_C"/>
</dbReference>
<dbReference type="PANTHER" id="PTHR11477:SF0">
    <property type="entry name" value="IP08861P-RELATED"/>
    <property type="match status" value="1"/>
</dbReference>
<dbReference type="SMART" id="SM00510">
    <property type="entry name" value="TFS2M"/>
    <property type="match status" value="1"/>
</dbReference>
<dbReference type="Pfam" id="PF07744">
    <property type="entry name" value="SPOC"/>
    <property type="match status" value="1"/>
</dbReference>
<dbReference type="InterPro" id="IPR003618">
    <property type="entry name" value="TFIIS_cen_dom"/>
</dbReference>
<keyword evidence="2" id="KW-0863">Zinc-finger</keyword>
<feature type="compositionally biased region" description="Polar residues" evidence="5">
    <location>
        <begin position="221"/>
        <end position="235"/>
    </location>
</feature>
<keyword evidence="3" id="KW-0862">Zinc</keyword>
<dbReference type="GO" id="GO:0008270">
    <property type="term" value="F:zinc ion binding"/>
    <property type="evidence" value="ECO:0007669"/>
    <property type="project" value="UniProtKB-KW"/>
</dbReference>
<accession>A0A433D4X8</accession>
<feature type="compositionally biased region" description="Polar residues" evidence="5">
    <location>
        <begin position="312"/>
        <end position="323"/>
    </location>
</feature>
<comment type="caution">
    <text evidence="7">The sequence shown here is derived from an EMBL/GenBank/DDBJ whole genome shotgun (WGS) entry which is preliminary data.</text>
</comment>
<dbReference type="GO" id="GO:0005634">
    <property type="term" value="C:nucleus"/>
    <property type="evidence" value="ECO:0007669"/>
    <property type="project" value="TreeGrafter"/>
</dbReference>
<feature type="compositionally biased region" description="Pro residues" evidence="5">
    <location>
        <begin position="604"/>
        <end position="613"/>
    </location>
</feature>
<feature type="domain" description="TFIIS central" evidence="6">
    <location>
        <begin position="311"/>
        <end position="429"/>
    </location>
</feature>
<feature type="compositionally biased region" description="Low complexity" evidence="5">
    <location>
        <begin position="584"/>
        <end position="603"/>
    </location>
</feature>
<feature type="compositionally biased region" description="Polar residues" evidence="5">
    <location>
        <begin position="279"/>
        <end position="289"/>
    </location>
</feature>
<dbReference type="Proteomes" id="UP000268093">
    <property type="component" value="Unassembled WGS sequence"/>
</dbReference>
<evidence type="ECO:0000313" key="8">
    <source>
        <dbReference type="Proteomes" id="UP000268093"/>
    </source>
</evidence>
<feature type="region of interest" description="Disordered" evidence="5">
    <location>
        <begin position="803"/>
        <end position="847"/>
    </location>
</feature>
<name>A0A433D4X8_9FUNG</name>
<evidence type="ECO:0000256" key="3">
    <source>
        <dbReference type="ARBA" id="ARBA00022833"/>
    </source>
</evidence>
<gene>
    <name evidence="7" type="ORF">BC936DRAFT_147617</name>
</gene>
<feature type="compositionally biased region" description="Basic and acidic residues" evidence="5">
    <location>
        <begin position="512"/>
        <end position="551"/>
    </location>
</feature>
<feature type="region of interest" description="Disordered" evidence="5">
    <location>
        <begin position="504"/>
        <end position="551"/>
    </location>
</feature>
<dbReference type="SUPFAM" id="SSF46942">
    <property type="entry name" value="Elongation factor TFIIS domain 2"/>
    <property type="match status" value="1"/>
</dbReference>
<dbReference type="GO" id="GO:0006351">
    <property type="term" value="P:DNA-templated transcription"/>
    <property type="evidence" value="ECO:0007669"/>
    <property type="project" value="InterPro"/>
</dbReference>
<protein>
    <recommendedName>
        <fullName evidence="6">TFIIS central domain-containing protein</fullName>
    </recommendedName>
</protein>
<feature type="compositionally biased region" description="Basic and acidic residues" evidence="5">
    <location>
        <begin position="1072"/>
        <end position="1128"/>
    </location>
</feature>
<evidence type="ECO:0000256" key="1">
    <source>
        <dbReference type="ARBA" id="ARBA00022723"/>
    </source>
</evidence>
<sequence>MYIEESYTVVPPAAGFITSKTGRYRGHANIGRRINPIFSAIYLLSAASGCTMNDGHLILPFILPFPSLRITFNHSGVTTRSRKTNASVDIGQTVQDEVEEAITSESEQVESVSCVCLYPGCPNPARDGDDYCSDQCTVKDSENVLRRLAAKHTLQTQHVPQPHHHKDENRMSISEDDDEEEERHLRSQRRRSSTASAIRRLRTYSLTKRRSEEIPERSVTPPASSPLQLTPTISQEPAKLSPEHDPIRRNVIKNMADTLKKIVTEALEKDPELFASPIDSPTTPKTPWSDSPMAPMETQIQQKEGDKDTTESSKPASMPTSAIPSADELSDRLSRSIELAMFEQLADPNPSGAPKCGERYKGKFRSLLFNLKDKANEGLRLRVVTGELPPEELVRMSAEDMANPALKSMSEVLRKRSIKDSVLKTQPVVAFIKKTHKGEVYMSTEPTMAYEREEKENDRLPGLMEIDVEKVRLAEKENINSGPVVISPTTPTTRTDTLEEILARMGNGSGDEPTRKGKRASVDFPKEWQSEKKTRMSPKFDLDDDMFDLRSDSDEDMEDLRLRAKRKRDLSMQEDSTIIDKSSRSPNYTPYTPSPPNSSHTPNYSPPPSPSFPTGPIWRGKLQMAQVAQFEAVALQIGGRLNNGNDVSVMWEGVLSASTIAVEGRIPVDRVTDYLTQTQFSSTKELTLIEFRPVIEDSVVTGVNEAEVDGGFTEEGSDKIREAKMDDNSARFDTLLEYFSSRSRFGVVGVKHMPIVKDMYIVPLRKDAPLPDCLVTMEHQLVEGNRDRNMMLGIVVVNKKLPPSTKKSVRKPKEMRRDTKDMELSSESLFRDSPRDGETEDGEKTEGTMLDVEEEYVPQEPLEIAMNGLPMPNAPATNPTTINMPTVSMIPTPQLPAPAISTNLDPLLSQLLNNPDVLKLLSVTATGLNANAGSSPTSAAGIANPSLALNLSNILIPQPAQAPLQQYIPPMTAMPLPPQAGVYESTAPILPPISSSTSATVPPQYQAFYNQQQFENPASQAYDPANPSAPPAHSSPPAGLALSALSSFYDDPHTGHQDRSTLQNVWEEEWGWESRERGRDPRDRGYHPDDRERERDYRGRDRDRGYRGDGGRDGRDYHPYPPRDREREWGDEEEAGHRGRDEHWRGGSRNVRGGGEWRGRGRGGTRGGFEPRGGYPKRGRGRGRGGYEGW</sequence>
<organism evidence="7 8">
    <name type="scientific">Jimgerdemannia flammicorona</name>
    <dbReference type="NCBI Taxonomy" id="994334"/>
    <lineage>
        <taxon>Eukaryota</taxon>
        <taxon>Fungi</taxon>
        <taxon>Fungi incertae sedis</taxon>
        <taxon>Mucoromycota</taxon>
        <taxon>Mucoromycotina</taxon>
        <taxon>Endogonomycetes</taxon>
        <taxon>Endogonales</taxon>
        <taxon>Endogonaceae</taxon>
        <taxon>Jimgerdemannia</taxon>
    </lineage>
</organism>
<dbReference type="Gene3D" id="1.10.472.30">
    <property type="entry name" value="Transcription elongation factor S-II, central domain"/>
    <property type="match status" value="1"/>
</dbReference>
<feature type="compositionally biased region" description="Basic and acidic residues" evidence="5">
    <location>
        <begin position="1135"/>
        <end position="1145"/>
    </location>
</feature>
<feature type="region of interest" description="Disordered" evidence="5">
    <location>
        <begin position="152"/>
        <end position="247"/>
    </location>
</feature>
<evidence type="ECO:0000313" key="7">
    <source>
        <dbReference type="EMBL" id="RUP45892.1"/>
    </source>
</evidence>
<keyword evidence="1" id="KW-0479">Metal-binding</keyword>
<dbReference type="InterPro" id="IPR036575">
    <property type="entry name" value="TFIIS_cen_dom_sf"/>
</dbReference>
<dbReference type="Pfam" id="PF07500">
    <property type="entry name" value="TFIIS_M"/>
    <property type="match status" value="1"/>
</dbReference>
<dbReference type="AlphaFoldDB" id="A0A433D4X8"/>
<dbReference type="EMBL" id="RBNI01006644">
    <property type="protein sequence ID" value="RUP45892.1"/>
    <property type="molecule type" value="Genomic_DNA"/>
</dbReference>
<feature type="region of interest" description="Disordered" evidence="5">
    <location>
        <begin position="1018"/>
        <end position="1039"/>
    </location>
</feature>